<dbReference type="EMBL" id="JYDU01000581">
    <property type="protein sequence ID" value="KRX85930.1"/>
    <property type="molecule type" value="Genomic_DNA"/>
</dbReference>
<evidence type="ECO:0000313" key="1">
    <source>
        <dbReference type="EMBL" id="KRX85930.1"/>
    </source>
</evidence>
<organism evidence="1 2">
    <name type="scientific">Trichinella pseudospiralis</name>
    <name type="common">Parasitic roundworm</name>
    <dbReference type="NCBI Taxonomy" id="6337"/>
    <lineage>
        <taxon>Eukaryota</taxon>
        <taxon>Metazoa</taxon>
        <taxon>Ecdysozoa</taxon>
        <taxon>Nematoda</taxon>
        <taxon>Enoplea</taxon>
        <taxon>Dorylaimia</taxon>
        <taxon>Trichinellida</taxon>
        <taxon>Trichinellidae</taxon>
        <taxon>Trichinella</taxon>
    </lineage>
</organism>
<comment type="caution">
    <text evidence="1">The sequence shown here is derived from an EMBL/GenBank/DDBJ whole genome shotgun (WGS) entry which is preliminary data.</text>
</comment>
<name>A0A0V0XD47_TRIPS</name>
<dbReference type="AlphaFoldDB" id="A0A0V0XD47"/>
<protein>
    <submittedName>
        <fullName evidence="1">Uncharacterized protein</fullName>
    </submittedName>
</protein>
<evidence type="ECO:0000313" key="2">
    <source>
        <dbReference type="Proteomes" id="UP000054815"/>
    </source>
</evidence>
<accession>A0A0V0XD47</accession>
<dbReference type="Proteomes" id="UP000054815">
    <property type="component" value="Unassembled WGS sequence"/>
</dbReference>
<sequence>MYLLRVTDCLIKSISVTLADIQGYSGKEEASSMLEIAVHGRTIAAESIMTVQAIVAPSGARFIRDI</sequence>
<proteinExistence type="predicted"/>
<reference evidence="1 2" key="1">
    <citation type="submission" date="2015-01" db="EMBL/GenBank/DDBJ databases">
        <title>Evolution of Trichinella species and genotypes.</title>
        <authorList>
            <person name="Korhonen P.K."/>
            <person name="Edoardo P."/>
            <person name="Giuseppe L.R."/>
            <person name="Gasser R.B."/>
        </authorList>
    </citation>
    <scope>NUCLEOTIDE SEQUENCE [LARGE SCALE GENOMIC DNA]</scope>
    <source>
        <strain evidence="1">ISS141</strain>
    </source>
</reference>
<gene>
    <name evidence="1" type="ORF">T4E_3429</name>
</gene>